<dbReference type="InterPro" id="IPR036897">
    <property type="entry name" value="CarbamoylP_synth_lsu_oligo_sf"/>
</dbReference>
<dbReference type="PROSITE" id="PS00867">
    <property type="entry name" value="CPSASE_2"/>
    <property type="match status" value="2"/>
</dbReference>
<evidence type="ECO:0000313" key="12">
    <source>
        <dbReference type="Proteomes" id="UP000836402"/>
    </source>
</evidence>
<keyword evidence="2" id="KW-0436">Ligase</keyword>
<name>A0ABN7IHH1_9BASI</name>
<dbReference type="InterPro" id="IPR011761">
    <property type="entry name" value="ATP-grasp"/>
</dbReference>
<evidence type="ECO:0000256" key="9">
    <source>
        <dbReference type="PROSITE-ProRule" id="PRU00409"/>
    </source>
</evidence>
<dbReference type="SMART" id="SM01096">
    <property type="entry name" value="CPSase_L_D3"/>
    <property type="match status" value="1"/>
</dbReference>
<dbReference type="Proteomes" id="UP000836402">
    <property type="component" value="Unassembled WGS sequence"/>
</dbReference>
<feature type="non-terminal residue" evidence="11">
    <location>
        <position position="1"/>
    </location>
</feature>
<evidence type="ECO:0000256" key="6">
    <source>
        <dbReference type="ARBA" id="ARBA00044249"/>
    </source>
</evidence>
<keyword evidence="3 9" id="KW-0547">Nucleotide-binding</keyword>
<dbReference type="Gene3D" id="3.40.50.20">
    <property type="match status" value="1"/>
</dbReference>
<evidence type="ECO:0000259" key="10">
    <source>
        <dbReference type="PROSITE" id="PS50975"/>
    </source>
</evidence>
<comment type="pathway">
    <text evidence="1">Amino-acid biosynthesis; L-arginine biosynthesis; carbamoyl phosphate from bicarbonate: step 1/1.</text>
</comment>
<evidence type="ECO:0000256" key="4">
    <source>
        <dbReference type="ARBA" id="ARBA00022840"/>
    </source>
</evidence>
<dbReference type="PANTHER" id="PTHR11405:SF53">
    <property type="entry name" value="CARBAMOYL-PHOSPHATE SYNTHASE [AMMONIA], MITOCHONDRIAL"/>
    <property type="match status" value="1"/>
</dbReference>
<dbReference type="EMBL" id="CAJHJG010000240">
    <property type="protein sequence ID" value="CAD6899712.1"/>
    <property type="molecule type" value="Genomic_DNA"/>
</dbReference>
<proteinExistence type="predicted"/>
<organism evidence="11 12">
    <name type="scientific">Tilletia caries</name>
    <name type="common">wheat bunt fungus</name>
    <dbReference type="NCBI Taxonomy" id="13290"/>
    <lineage>
        <taxon>Eukaryota</taxon>
        <taxon>Fungi</taxon>
        <taxon>Dikarya</taxon>
        <taxon>Basidiomycota</taxon>
        <taxon>Ustilaginomycotina</taxon>
        <taxon>Exobasidiomycetes</taxon>
        <taxon>Tilletiales</taxon>
        <taxon>Tilletiaceae</taxon>
        <taxon>Tilletia</taxon>
    </lineage>
</organism>
<evidence type="ECO:0000256" key="7">
    <source>
        <dbReference type="ARBA" id="ARBA00044318"/>
    </source>
</evidence>
<gene>
    <name evidence="11" type="ORF">JKIAZH3_G7830</name>
</gene>
<sequence length="534" mass="58982">NAIISCNMEHFDPLGIHTGVSIVAAPSQNLSDDNYHMLRTAALKVIRHFGIVGECNIQYALSPDSREYRVIEVNPRLRRSSAIDHELMLLAKQRGFSDRQIAHLVGAKEVDVRRARKAFGITPWVKPHDVEFDDQGTMVLGSGVYRIRSSVEFPWCAVTCARWIRGMGHKTIMINYNPETVSTDFDEADRLYFEELGFERVMDIYELERVTGVVVSVGGQLPQNIALRLKDVGVKVLGTDPLMIDSAEDRHKFSYVLSGAAMNVVWDESTLEHHLTAAAQVNTDYPVAITKFIDGAQEIDVDAVAHKGKLIVHAVSEHVENAGLSPRKKVAKAFKISGPFNMQVIRKPPGEGETEAPLKVIECNLRASRSFPFVIKVLGKNFVDIATCAIVDQDVPEPMDLMQVDRDYVAVKVSQFSWTRLAGADPSSVLVSRFDTNEGALSSAHPSESLMYRFQSPEMASTGEVAAFGKDIYEAYWASIAFTTGFRVPEANKGVLLRGDVTKPQFVEIAKKLCGLGSKLYCSNAEVGLDSAES</sequence>
<comment type="caution">
    <text evidence="11">The sequence shown here is derived from an EMBL/GenBank/DDBJ whole genome shotgun (WGS) entry which is preliminary data.</text>
</comment>
<dbReference type="InterPro" id="IPR005479">
    <property type="entry name" value="CPAse_ATP-bd"/>
</dbReference>
<dbReference type="InterPro" id="IPR058047">
    <property type="entry name" value="CPSase_preATP-grasp"/>
</dbReference>
<feature type="domain" description="ATP-grasp" evidence="10">
    <location>
        <begin position="38"/>
        <end position="105"/>
    </location>
</feature>
<keyword evidence="4 9" id="KW-0067">ATP-binding</keyword>
<evidence type="ECO:0000256" key="1">
    <source>
        <dbReference type="ARBA" id="ARBA00005077"/>
    </source>
</evidence>
<dbReference type="InterPro" id="IPR016185">
    <property type="entry name" value="PreATP-grasp_dom_sf"/>
</dbReference>
<evidence type="ECO:0000256" key="2">
    <source>
        <dbReference type="ARBA" id="ARBA00022598"/>
    </source>
</evidence>
<keyword evidence="12" id="KW-1185">Reference proteome</keyword>
<evidence type="ECO:0000256" key="3">
    <source>
        <dbReference type="ARBA" id="ARBA00022741"/>
    </source>
</evidence>
<dbReference type="InterPro" id="IPR005480">
    <property type="entry name" value="CPSase_lsu_oligo"/>
</dbReference>
<dbReference type="Gene3D" id="3.30.470.20">
    <property type="entry name" value="ATP-grasp fold, B domain"/>
    <property type="match status" value="3"/>
</dbReference>
<dbReference type="SUPFAM" id="SSF56059">
    <property type="entry name" value="Glutathione synthetase ATP-binding domain-like"/>
    <property type="match status" value="2"/>
</dbReference>
<dbReference type="Pfam" id="PF25596">
    <property type="entry name" value="CPSase_L_D1"/>
    <property type="match status" value="1"/>
</dbReference>
<dbReference type="PROSITE" id="PS50975">
    <property type="entry name" value="ATP_GRASP"/>
    <property type="match status" value="1"/>
</dbReference>
<reference evidence="11" key="1">
    <citation type="submission" date="2020-10" db="EMBL/GenBank/DDBJ databases">
        <authorList>
            <person name="Sedaghatjoo S."/>
        </authorList>
    </citation>
    <scope>NUCLEOTIDE SEQUENCE</scope>
    <source>
        <strain evidence="11">AZH3</strain>
    </source>
</reference>
<dbReference type="SUPFAM" id="SSF48108">
    <property type="entry name" value="Carbamoyl phosphate synthetase, large subunit connection domain"/>
    <property type="match status" value="1"/>
</dbReference>
<evidence type="ECO:0000256" key="5">
    <source>
        <dbReference type="ARBA" id="ARBA00044031"/>
    </source>
</evidence>
<dbReference type="SUPFAM" id="SSF52440">
    <property type="entry name" value="PreATP-grasp domain"/>
    <property type="match status" value="1"/>
</dbReference>
<protein>
    <recommendedName>
        <fullName evidence="7">Ammonium-dependent carbamoyl phosphate synthetase</fullName>
    </recommendedName>
    <alternativeName>
        <fullName evidence="6">Arginine-specific carbamoyl phosphate synthetase, ammonia chain</fullName>
    </alternativeName>
    <alternativeName>
        <fullName evidence="8">Glutamine-dependent carbamoyl phosphate synthetase</fullName>
    </alternativeName>
</protein>
<dbReference type="PANTHER" id="PTHR11405">
    <property type="entry name" value="CARBAMOYLTRANSFERASE FAMILY MEMBER"/>
    <property type="match status" value="1"/>
</dbReference>
<evidence type="ECO:0000313" key="11">
    <source>
        <dbReference type="EMBL" id="CAD6899712.1"/>
    </source>
</evidence>
<accession>A0ABN7IHH1</accession>
<dbReference type="Pfam" id="PF02786">
    <property type="entry name" value="CPSase_L_D2"/>
    <property type="match status" value="1"/>
</dbReference>
<comment type="subunit">
    <text evidence="5">Heterodimer composed of 2 chains; the small (or glutamine) chain promotes the hydrolysis of glutamine to ammonia, which is used by the large (or ammonia) chain to synthesize carbamoyl phosphate.</text>
</comment>
<evidence type="ECO:0000256" key="8">
    <source>
        <dbReference type="ARBA" id="ARBA00044334"/>
    </source>
</evidence>